<feature type="region of interest" description="Disordered" evidence="1">
    <location>
        <begin position="99"/>
        <end position="121"/>
    </location>
</feature>
<comment type="caution">
    <text evidence="2">The sequence shown here is derived from an EMBL/GenBank/DDBJ whole genome shotgun (WGS) entry which is preliminary data.</text>
</comment>
<reference evidence="2" key="1">
    <citation type="journal article" date="2015" name="Nature">
        <title>Complex archaea that bridge the gap between prokaryotes and eukaryotes.</title>
        <authorList>
            <person name="Spang A."/>
            <person name="Saw J.H."/>
            <person name="Jorgensen S.L."/>
            <person name="Zaremba-Niedzwiedzka K."/>
            <person name="Martijn J."/>
            <person name="Lind A.E."/>
            <person name="van Eijk R."/>
            <person name="Schleper C."/>
            <person name="Guy L."/>
            <person name="Ettema T.J."/>
        </authorList>
    </citation>
    <scope>NUCLEOTIDE SEQUENCE</scope>
</reference>
<evidence type="ECO:0000256" key="1">
    <source>
        <dbReference type="SAM" id="MobiDB-lite"/>
    </source>
</evidence>
<proteinExistence type="predicted"/>
<feature type="compositionally biased region" description="Polar residues" evidence="1">
    <location>
        <begin position="110"/>
        <end position="121"/>
    </location>
</feature>
<dbReference type="EMBL" id="LAZR01019701">
    <property type="protein sequence ID" value="KKL91562.1"/>
    <property type="molecule type" value="Genomic_DNA"/>
</dbReference>
<evidence type="ECO:0000313" key="2">
    <source>
        <dbReference type="EMBL" id="KKL91562.1"/>
    </source>
</evidence>
<gene>
    <name evidence="2" type="ORF">LCGC14_1893450</name>
</gene>
<organism evidence="2">
    <name type="scientific">marine sediment metagenome</name>
    <dbReference type="NCBI Taxonomy" id="412755"/>
    <lineage>
        <taxon>unclassified sequences</taxon>
        <taxon>metagenomes</taxon>
        <taxon>ecological metagenomes</taxon>
    </lineage>
</organism>
<dbReference type="AlphaFoldDB" id="A0A0F9IWU7"/>
<accession>A0A0F9IWU7</accession>
<protein>
    <submittedName>
        <fullName evidence="2">Uncharacterized protein</fullName>
    </submittedName>
</protein>
<name>A0A0F9IWU7_9ZZZZ</name>
<sequence>MYKPAPILSMSSTGQRDLVVIQAGKTSTVAGAGLSFIDFIKPKIKLVPCERLVMGVRSALCIQSPWSPIPEFIPVELKNGHRLAVLAVSQSPVMPPAYEWRTSDAKSEQPILSTGIYSRHG</sequence>